<proteinExistence type="predicted"/>
<evidence type="ECO:0000313" key="6">
    <source>
        <dbReference type="Proteomes" id="UP000216335"/>
    </source>
</evidence>
<feature type="region of interest" description="Disordered" evidence="3">
    <location>
        <begin position="60"/>
        <end position="111"/>
    </location>
</feature>
<dbReference type="PROSITE" id="PS51898">
    <property type="entry name" value="TYR_RECOMBINASE"/>
    <property type="match status" value="1"/>
</dbReference>
<sequence>MGLLLRYVFQTKFGTWHYRRRVPKAAQAFIPKGEFKRLLGETRREALRNWPRVNAEFERLISPPDDKSDPHRNTPPQPESVQPQSAQPDEGLGAPVREPIEAVRRKPSEPTLEDAKRLYVQERVKGDINEIHKAARIERVMGHLHTIIAPDCLLSKLTRKDARAVRDRMLGELEMKPITVKRYLCDVSAMVNLGIREFDVRDAVNPFQNLPIKAETTATAAREERDPLPADVVSAMRERLSANAASDIWNLWQILEGTGCRLGEISGLLRSDVHLKGQIPYLDLVFHEHRRLKTVGSIRRVPLIGSALKAVKDALKESEGSEFLFPRYGRVRGADSASAALMKHLRAVSENPKHTVHSLRHGMEDKLTRAGVSEFDRNLVLGHSSGGMSERYGGAEVRLEIAFKAIKKVQGREIKLSNTDPLINGMNPSLVIDSN</sequence>
<dbReference type="Gene3D" id="1.10.443.10">
    <property type="entry name" value="Intergrase catalytic core"/>
    <property type="match status" value="1"/>
</dbReference>
<dbReference type="GO" id="GO:0003677">
    <property type="term" value="F:DNA binding"/>
    <property type="evidence" value="ECO:0007669"/>
    <property type="project" value="InterPro"/>
</dbReference>
<organism evidence="5 6">
    <name type="scientific">Brucella melitensis</name>
    <dbReference type="NCBI Taxonomy" id="29459"/>
    <lineage>
        <taxon>Bacteria</taxon>
        <taxon>Pseudomonadati</taxon>
        <taxon>Pseudomonadota</taxon>
        <taxon>Alphaproteobacteria</taxon>
        <taxon>Hyphomicrobiales</taxon>
        <taxon>Brucellaceae</taxon>
        <taxon>Brucella/Ochrobactrum group</taxon>
        <taxon>Brucella</taxon>
    </lineage>
</organism>
<dbReference type="Proteomes" id="UP000216335">
    <property type="component" value="Unassembled WGS sequence"/>
</dbReference>
<dbReference type="Pfam" id="PF00589">
    <property type="entry name" value="Phage_integrase"/>
    <property type="match status" value="1"/>
</dbReference>
<reference evidence="5 6" key="1">
    <citation type="submission" date="2017-05" db="EMBL/GenBank/DDBJ databases">
        <title>The genome sequence of the facultative intracellular pathogen Brucella melitensis KIV-L.</title>
        <authorList>
            <person name="Pisarenko S."/>
            <person name="Kovalev D."/>
            <person name="Khachaturova A."/>
            <person name="Kulichenko A."/>
        </authorList>
    </citation>
    <scope>NUCLEOTIDE SEQUENCE [LARGE SCALE GENOMIC DNA]</scope>
    <source>
        <strain evidence="5 6">KIV-L</strain>
    </source>
</reference>
<keyword evidence="1" id="KW-0229">DNA integration</keyword>
<dbReference type="SUPFAM" id="SSF56349">
    <property type="entry name" value="DNA breaking-rejoining enzymes"/>
    <property type="match status" value="1"/>
</dbReference>
<dbReference type="InterPro" id="IPR013762">
    <property type="entry name" value="Integrase-like_cat_sf"/>
</dbReference>
<accession>A0AB36PSC6</accession>
<dbReference type="InterPro" id="IPR002104">
    <property type="entry name" value="Integrase_catalytic"/>
</dbReference>
<dbReference type="GO" id="GO:0006310">
    <property type="term" value="P:DNA recombination"/>
    <property type="evidence" value="ECO:0007669"/>
    <property type="project" value="UniProtKB-KW"/>
</dbReference>
<name>A0AB36PSC6_BRUML</name>
<gene>
    <name evidence="5" type="ORF">BI318_12575</name>
</gene>
<feature type="compositionally biased region" description="Basic and acidic residues" evidence="3">
    <location>
        <begin position="60"/>
        <end position="72"/>
    </location>
</feature>
<evidence type="ECO:0000256" key="3">
    <source>
        <dbReference type="SAM" id="MobiDB-lite"/>
    </source>
</evidence>
<dbReference type="RefSeq" id="WP_004686434.1">
    <property type="nucleotide sequence ID" value="NZ_CAKLDP010000012.1"/>
</dbReference>
<comment type="caution">
    <text evidence="5">The sequence shown here is derived from an EMBL/GenBank/DDBJ whole genome shotgun (WGS) entry which is preliminary data.</text>
</comment>
<keyword evidence="2" id="KW-0233">DNA recombination</keyword>
<dbReference type="EMBL" id="NGJQ01000013">
    <property type="protein sequence ID" value="OZV58958.1"/>
    <property type="molecule type" value="Genomic_DNA"/>
</dbReference>
<evidence type="ECO:0000313" key="5">
    <source>
        <dbReference type="EMBL" id="OZV58958.1"/>
    </source>
</evidence>
<feature type="compositionally biased region" description="Basic and acidic residues" evidence="3">
    <location>
        <begin position="98"/>
        <end position="111"/>
    </location>
</feature>
<protein>
    <submittedName>
        <fullName evidence="5">Integrase</fullName>
    </submittedName>
</protein>
<dbReference type="InterPro" id="IPR011010">
    <property type="entry name" value="DNA_brk_join_enz"/>
</dbReference>
<dbReference type="GO" id="GO:0015074">
    <property type="term" value="P:DNA integration"/>
    <property type="evidence" value="ECO:0007669"/>
    <property type="project" value="UniProtKB-KW"/>
</dbReference>
<dbReference type="AlphaFoldDB" id="A0AB36PSC6"/>
<evidence type="ECO:0000256" key="1">
    <source>
        <dbReference type="ARBA" id="ARBA00022908"/>
    </source>
</evidence>
<dbReference type="PANTHER" id="PTHR30349">
    <property type="entry name" value="PHAGE INTEGRASE-RELATED"/>
    <property type="match status" value="1"/>
</dbReference>
<evidence type="ECO:0000256" key="2">
    <source>
        <dbReference type="ARBA" id="ARBA00023172"/>
    </source>
</evidence>
<dbReference type="InterPro" id="IPR050090">
    <property type="entry name" value="Tyrosine_recombinase_XerCD"/>
</dbReference>
<feature type="domain" description="Tyr recombinase" evidence="4">
    <location>
        <begin position="223"/>
        <end position="408"/>
    </location>
</feature>
<evidence type="ECO:0000259" key="4">
    <source>
        <dbReference type="PROSITE" id="PS51898"/>
    </source>
</evidence>